<reference evidence="4 5" key="1">
    <citation type="submission" date="2019-08" db="EMBL/GenBank/DDBJ databases">
        <title>In-depth cultivation of the pig gut microbiome towards novel bacterial diversity and tailored functional studies.</title>
        <authorList>
            <person name="Wylensek D."/>
            <person name="Hitch T.C.A."/>
            <person name="Clavel T."/>
        </authorList>
    </citation>
    <scope>NUCLEOTIDE SEQUENCE [LARGE SCALE GENOMIC DNA]</scope>
    <source>
        <strain evidence="4 5">WCA-383-APC-5B</strain>
    </source>
</reference>
<organism evidence="4 5">
    <name type="scientific">Inconstantimicrobium porci</name>
    <dbReference type="NCBI Taxonomy" id="2652291"/>
    <lineage>
        <taxon>Bacteria</taxon>
        <taxon>Bacillati</taxon>
        <taxon>Bacillota</taxon>
        <taxon>Clostridia</taxon>
        <taxon>Eubacteriales</taxon>
        <taxon>Clostridiaceae</taxon>
        <taxon>Inconstantimicrobium</taxon>
    </lineage>
</organism>
<dbReference type="RefSeq" id="WP_154531084.1">
    <property type="nucleotide sequence ID" value="NZ_VULX01000008.1"/>
</dbReference>
<dbReference type="Proteomes" id="UP000460287">
    <property type="component" value="Unassembled WGS sequence"/>
</dbReference>
<feature type="domain" description="Glycosyltransferase 2-like" evidence="3">
    <location>
        <begin position="9"/>
        <end position="176"/>
    </location>
</feature>
<evidence type="ECO:0000256" key="1">
    <source>
        <dbReference type="ARBA" id="ARBA00022676"/>
    </source>
</evidence>
<evidence type="ECO:0000313" key="5">
    <source>
        <dbReference type="Proteomes" id="UP000460287"/>
    </source>
</evidence>
<name>A0A7X2MY39_9CLOT</name>
<dbReference type="Pfam" id="PF00535">
    <property type="entry name" value="Glycos_transf_2"/>
    <property type="match status" value="1"/>
</dbReference>
<proteinExistence type="predicted"/>
<dbReference type="InterPro" id="IPR001173">
    <property type="entry name" value="Glyco_trans_2-like"/>
</dbReference>
<gene>
    <name evidence="4" type="ORF">FYJ33_07220</name>
</gene>
<keyword evidence="2 4" id="KW-0808">Transferase</keyword>
<sequence length="328" mass="39171">MDKEELLLSIIIPVYNVEKYLRQCIESVVKQNLYNYEIILVNDGSTDNSLNICKEYADKYTEIKIIDQKNKGLGAARNAGIKKASGKYIGFLDSDDYIKQDMFSKMLNKAEEDNLDLVICAVEMYFEDDGRINVIENHINHNLIYNKMDIIRYVLTRNVQCFAWNKIYRRSLFYNLGYEENVYYEDIFTMYKVAQMTNKWTIINDPLYVYRQRKNNITSTVTLKHINDLNFEIEKVHDDIKLCTYIDPKLDMSFIISYLNVSLDLFFKYCKYDSSSIYKNYQKVYGNIPKYRVSEIIFNKYIQRRFKINYLLFKMRILPILKKLKNKS</sequence>
<dbReference type="EMBL" id="VULX01000008">
    <property type="protein sequence ID" value="MSR91206.1"/>
    <property type="molecule type" value="Genomic_DNA"/>
</dbReference>
<dbReference type="InterPro" id="IPR029044">
    <property type="entry name" value="Nucleotide-diphossugar_trans"/>
</dbReference>
<keyword evidence="5" id="KW-1185">Reference proteome</keyword>
<evidence type="ECO:0000256" key="2">
    <source>
        <dbReference type="ARBA" id="ARBA00022679"/>
    </source>
</evidence>
<dbReference type="SUPFAM" id="SSF53448">
    <property type="entry name" value="Nucleotide-diphospho-sugar transferases"/>
    <property type="match status" value="1"/>
</dbReference>
<dbReference type="CDD" id="cd00761">
    <property type="entry name" value="Glyco_tranf_GTA_type"/>
    <property type="match status" value="1"/>
</dbReference>
<dbReference type="GO" id="GO:0016757">
    <property type="term" value="F:glycosyltransferase activity"/>
    <property type="evidence" value="ECO:0007669"/>
    <property type="project" value="UniProtKB-KW"/>
</dbReference>
<keyword evidence="1" id="KW-0328">Glycosyltransferase</keyword>
<dbReference type="PANTHER" id="PTHR22916">
    <property type="entry name" value="GLYCOSYLTRANSFERASE"/>
    <property type="match status" value="1"/>
</dbReference>
<protein>
    <submittedName>
        <fullName evidence="4">Glycosyltransferase</fullName>
    </submittedName>
</protein>
<comment type="caution">
    <text evidence="4">The sequence shown here is derived from an EMBL/GenBank/DDBJ whole genome shotgun (WGS) entry which is preliminary data.</text>
</comment>
<evidence type="ECO:0000259" key="3">
    <source>
        <dbReference type="Pfam" id="PF00535"/>
    </source>
</evidence>
<dbReference type="PANTHER" id="PTHR22916:SF51">
    <property type="entry name" value="GLYCOSYLTRANSFERASE EPSH-RELATED"/>
    <property type="match status" value="1"/>
</dbReference>
<accession>A0A7X2MY39</accession>
<dbReference type="Gene3D" id="3.90.550.10">
    <property type="entry name" value="Spore Coat Polysaccharide Biosynthesis Protein SpsA, Chain A"/>
    <property type="match status" value="1"/>
</dbReference>
<evidence type="ECO:0000313" key="4">
    <source>
        <dbReference type="EMBL" id="MSR91206.1"/>
    </source>
</evidence>
<dbReference type="AlphaFoldDB" id="A0A7X2MY39"/>